<dbReference type="Gene3D" id="1.10.287.410">
    <property type="match status" value="1"/>
</dbReference>
<dbReference type="Gene3D" id="3.40.50.1820">
    <property type="entry name" value="alpha/beta hydrolase"/>
    <property type="match status" value="1"/>
</dbReference>
<dbReference type="GO" id="GO:0004185">
    <property type="term" value="F:serine-type carboxypeptidase activity"/>
    <property type="evidence" value="ECO:0007669"/>
    <property type="project" value="InterPro"/>
</dbReference>
<organism evidence="2 3">
    <name type="scientific">Deinandra increscens subsp. villosa</name>
    <dbReference type="NCBI Taxonomy" id="3103831"/>
    <lineage>
        <taxon>Eukaryota</taxon>
        <taxon>Viridiplantae</taxon>
        <taxon>Streptophyta</taxon>
        <taxon>Embryophyta</taxon>
        <taxon>Tracheophyta</taxon>
        <taxon>Spermatophyta</taxon>
        <taxon>Magnoliopsida</taxon>
        <taxon>eudicotyledons</taxon>
        <taxon>Gunneridae</taxon>
        <taxon>Pentapetalae</taxon>
        <taxon>asterids</taxon>
        <taxon>campanulids</taxon>
        <taxon>Asterales</taxon>
        <taxon>Asteraceae</taxon>
        <taxon>Asteroideae</taxon>
        <taxon>Heliantheae alliance</taxon>
        <taxon>Madieae</taxon>
        <taxon>Madiinae</taxon>
        <taxon>Deinandra</taxon>
    </lineage>
</organism>
<dbReference type="EMBL" id="JBCNJP010000200">
    <property type="protein sequence ID" value="KAK9050776.1"/>
    <property type="molecule type" value="Genomic_DNA"/>
</dbReference>
<comment type="caution">
    <text evidence="2">The sequence shown here is derived from an EMBL/GenBank/DDBJ whole genome shotgun (WGS) entry which is preliminary data.</text>
</comment>
<name>A0AAP0GIR9_9ASTR</name>
<evidence type="ECO:0000256" key="1">
    <source>
        <dbReference type="ARBA" id="ARBA00009431"/>
    </source>
</evidence>
<protein>
    <submittedName>
        <fullName evidence="2">Uncharacterized protein</fullName>
    </submittedName>
</protein>
<sequence length="153" mass="17683">MYHLMKRMEKLMANQKMTWQWELIENVQVDRLPQYKVEKKLGKGRVDLVREEEHVASALQTEPEWNFSEMKTLLSKISVKDALGVGDIYFVSCSPVVYQAMIMNWMINFEAGIPHLLEDGIKLLVYAGAYDLICNCQLARLVFIDPGSNHSRC</sequence>
<dbReference type="AlphaFoldDB" id="A0AAP0GIR9"/>
<evidence type="ECO:0000313" key="3">
    <source>
        <dbReference type="Proteomes" id="UP001408789"/>
    </source>
</evidence>
<evidence type="ECO:0000313" key="2">
    <source>
        <dbReference type="EMBL" id="KAK9050776.1"/>
    </source>
</evidence>
<dbReference type="Proteomes" id="UP001408789">
    <property type="component" value="Unassembled WGS sequence"/>
</dbReference>
<dbReference type="InterPro" id="IPR001563">
    <property type="entry name" value="Peptidase_S10"/>
</dbReference>
<accession>A0AAP0GIR9</accession>
<reference evidence="2 3" key="1">
    <citation type="submission" date="2024-04" db="EMBL/GenBank/DDBJ databases">
        <title>The reference genome of an endangered Asteraceae, Deinandra increscens subsp. villosa, native to the Central Coast of California.</title>
        <authorList>
            <person name="Guilliams M."/>
            <person name="Hasenstab-Lehman K."/>
            <person name="Meyer R."/>
            <person name="Mcevoy S."/>
        </authorList>
    </citation>
    <scope>NUCLEOTIDE SEQUENCE [LARGE SCALE GENOMIC DNA]</scope>
    <source>
        <tissue evidence="2">Leaf</tissue>
    </source>
</reference>
<gene>
    <name evidence="2" type="ORF">SSX86_030252</name>
</gene>
<dbReference type="Pfam" id="PF00450">
    <property type="entry name" value="Peptidase_S10"/>
    <property type="match status" value="1"/>
</dbReference>
<dbReference type="InterPro" id="IPR029058">
    <property type="entry name" value="AB_hydrolase_fold"/>
</dbReference>
<comment type="similarity">
    <text evidence="1">Belongs to the peptidase S10 family.</text>
</comment>
<dbReference type="SUPFAM" id="SSF53474">
    <property type="entry name" value="alpha/beta-Hydrolases"/>
    <property type="match status" value="1"/>
</dbReference>
<dbReference type="GO" id="GO:0006508">
    <property type="term" value="P:proteolysis"/>
    <property type="evidence" value="ECO:0007669"/>
    <property type="project" value="InterPro"/>
</dbReference>
<keyword evidence="3" id="KW-1185">Reference proteome</keyword>
<proteinExistence type="inferred from homology"/>